<dbReference type="InterPro" id="IPR020629">
    <property type="entry name" value="FPG_Glyclase"/>
</dbReference>
<evidence type="ECO:0000256" key="9">
    <source>
        <dbReference type="ARBA" id="ARBA00022763"/>
    </source>
</evidence>
<keyword evidence="9" id="KW-0227">DNA damage</keyword>
<keyword evidence="14" id="KW-0234">DNA repair</keyword>
<comment type="similarity">
    <text evidence="3">Belongs to the FPG family.</text>
</comment>
<evidence type="ECO:0000256" key="18">
    <source>
        <dbReference type="ARBA" id="ARBA00030638"/>
    </source>
</evidence>
<dbReference type="FunFam" id="1.10.8.50:FF:000003">
    <property type="entry name" value="Formamidopyrimidine-DNA glycosylase"/>
    <property type="match status" value="1"/>
</dbReference>
<dbReference type="Pfam" id="PF06831">
    <property type="entry name" value="H2TH"/>
    <property type="match status" value="1"/>
</dbReference>
<evidence type="ECO:0000256" key="4">
    <source>
        <dbReference type="ARBA" id="ARBA00011245"/>
    </source>
</evidence>
<dbReference type="InterPro" id="IPR015886">
    <property type="entry name" value="H2TH_FPG"/>
</dbReference>
<dbReference type="EC" id="4.2.99.18" evidence="6"/>
<proteinExistence type="inferred from homology"/>
<accession>A0A1W1I4P8</accession>
<keyword evidence="8" id="KW-0479">Metal-binding</keyword>
<dbReference type="EC" id="3.2.2.23" evidence="5"/>
<evidence type="ECO:0000256" key="14">
    <source>
        <dbReference type="ARBA" id="ARBA00023204"/>
    </source>
</evidence>
<dbReference type="AlphaFoldDB" id="A0A1W1I4P8"/>
<dbReference type="InterPro" id="IPR035937">
    <property type="entry name" value="FPG_N"/>
</dbReference>
<sequence length="294" mass="33475">MPELPEAEVVARQIRSRLTGARLIDAVLGRRDIVREGVGTLSWYRKTRLVSVERYGKSVALRFEKGTEARYVVAELGMTGLLLFDAVPIRHPRHVHAELIFEGSAERALRYWNPRRFGRLSLLDASGLDRYISRRFGYDPLTVSREEFAGLLSHRRGRLKSLLMHQQTVAGIGNIYANEILFRAGLHPNALPNRLRPDRIDRLFRITREVLTQAIDCGGSSVRDFFAPDGTEGMYKRHHLVYGKEGEPCPNRCGETIRRLQSERSSFICVSCQGRRGPARAFRTNEEAASIKHH</sequence>
<dbReference type="SUPFAM" id="SSF57716">
    <property type="entry name" value="Glucocorticoid receptor-like (DNA-binding domain)"/>
    <property type="match status" value="1"/>
</dbReference>
<dbReference type="RefSeq" id="WP_080886429.1">
    <property type="nucleotide sequence ID" value="NZ_LT828648.1"/>
</dbReference>
<evidence type="ECO:0000313" key="24">
    <source>
        <dbReference type="Proteomes" id="UP000192042"/>
    </source>
</evidence>
<dbReference type="NCBIfam" id="NF002211">
    <property type="entry name" value="PRK01103.1"/>
    <property type="match status" value="1"/>
</dbReference>
<comment type="cofactor">
    <cofactor evidence="2">
        <name>Zn(2+)</name>
        <dbReference type="ChEBI" id="CHEBI:29105"/>
    </cofactor>
</comment>
<dbReference type="GO" id="GO:0140078">
    <property type="term" value="F:class I DNA-(apurinic or apyrimidinic site) endonuclease activity"/>
    <property type="evidence" value="ECO:0007669"/>
    <property type="project" value="UniProtKB-EC"/>
</dbReference>
<keyword evidence="17 23" id="KW-0326">Glycosidase</keyword>
<evidence type="ECO:0000256" key="3">
    <source>
        <dbReference type="ARBA" id="ARBA00009409"/>
    </source>
</evidence>
<dbReference type="GO" id="GO:0003684">
    <property type="term" value="F:damaged DNA binding"/>
    <property type="evidence" value="ECO:0007669"/>
    <property type="project" value="InterPro"/>
</dbReference>
<dbReference type="SMART" id="SM01232">
    <property type="entry name" value="H2TH"/>
    <property type="match status" value="1"/>
</dbReference>
<keyword evidence="11 23" id="KW-0378">Hydrolase</keyword>
<dbReference type="SMART" id="SM00898">
    <property type="entry name" value="Fapy_DNA_glyco"/>
    <property type="match status" value="1"/>
</dbReference>
<dbReference type="InterPro" id="IPR012319">
    <property type="entry name" value="FPG_cat"/>
</dbReference>
<dbReference type="KEGG" id="nja:NSJP_1798"/>
<name>A0A1W1I4P8_9BACT</name>
<evidence type="ECO:0000313" key="23">
    <source>
        <dbReference type="EMBL" id="SLM47970.1"/>
    </source>
</evidence>
<keyword evidence="16" id="KW-0511">Multifunctional enzyme</keyword>
<evidence type="ECO:0000256" key="1">
    <source>
        <dbReference type="ARBA" id="ARBA00001668"/>
    </source>
</evidence>
<evidence type="ECO:0000256" key="17">
    <source>
        <dbReference type="ARBA" id="ARBA00023295"/>
    </source>
</evidence>
<dbReference type="GO" id="GO:0006284">
    <property type="term" value="P:base-excision repair"/>
    <property type="evidence" value="ECO:0007669"/>
    <property type="project" value="InterPro"/>
</dbReference>
<dbReference type="PROSITE" id="PS51068">
    <property type="entry name" value="FPG_CAT"/>
    <property type="match status" value="1"/>
</dbReference>
<dbReference type="Pfam" id="PF01149">
    <property type="entry name" value="Fapy_DNA_glyco"/>
    <property type="match status" value="1"/>
</dbReference>
<evidence type="ECO:0000256" key="7">
    <source>
        <dbReference type="ARBA" id="ARBA00016240"/>
    </source>
</evidence>
<evidence type="ECO:0000256" key="16">
    <source>
        <dbReference type="ARBA" id="ARBA00023268"/>
    </source>
</evidence>
<feature type="domain" description="Formamidopyrimidine-DNA glycosylase catalytic" evidence="22">
    <location>
        <begin position="2"/>
        <end position="118"/>
    </location>
</feature>
<dbReference type="GO" id="GO:0008270">
    <property type="term" value="F:zinc ion binding"/>
    <property type="evidence" value="ECO:0007669"/>
    <property type="project" value="UniProtKB-KW"/>
</dbReference>
<dbReference type="PROSITE" id="PS51066">
    <property type="entry name" value="ZF_FPG_2"/>
    <property type="match status" value="1"/>
</dbReference>
<evidence type="ECO:0000256" key="20">
    <source>
        <dbReference type="PROSITE-ProRule" id="PRU00391"/>
    </source>
</evidence>
<dbReference type="SUPFAM" id="SSF81624">
    <property type="entry name" value="N-terminal domain of MutM-like DNA repair proteins"/>
    <property type="match status" value="1"/>
</dbReference>
<evidence type="ECO:0000256" key="2">
    <source>
        <dbReference type="ARBA" id="ARBA00001947"/>
    </source>
</evidence>
<organism evidence="23 24">
    <name type="scientific">Nitrospira japonica</name>
    <dbReference type="NCBI Taxonomy" id="1325564"/>
    <lineage>
        <taxon>Bacteria</taxon>
        <taxon>Pseudomonadati</taxon>
        <taxon>Nitrospirota</taxon>
        <taxon>Nitrospiria</taxon>
        <taxon>Nitrospirales</taxon>
        <taxon>Nitrospiraceae</taxon>
        <taxon>Nitrospira</taxon>
    </lineage>
</organism>
<evidence type="ECO:0000256" key="6">
    <source>
        <dbReference type="ARBA" id="ARBA00012720"/>
    </source>
</evidence>
<dbReference type="SUPFAM" id="SSF46946">
    <property type="entry name" value="S13-like H2TH domain"/>
    <property type="match status" value="1"/>
</dbReference>
<evidence type="ECO:0000256" key="10">
    <source>
        <dbReference type="ARBA" id="ARBA00022771"/>
    </source>
</evidence>
<feature type="domain" description="FPG-type" evidence="21">
    <location>
        <begin position="240"/>
        <end position="274"/>
    </location>
</feature>
<comment type="catalytic activity">
    <reaction evidence="19">
        <text>2'-deoxyribonucleotide-(2'-deoxyribose 5'-phosphate)-2'-deoxyribonucleotide-DNA = a 3'-end 2'-deoxyribonucleotide-(2,3-dehydro-2,3-deoxyribose 5'-phosphate)-DNA + a 5'-end 5'-phospho-2'-deoxyribonucleoside-DNA + H(+)</text>
        <dbReference type="Rhea" id="RHEA:66592"/>
        <dbReference type="Rhea" id="RHEA-COMP:13180"/>
        <dbReference type="Rhea" id="RHEA-COMP:16897"/>
        <dbReference type="Rhea" id="RHEA-COMP:17067"/>
        <dbReference type="ChEBI" id="CHEBI:15378"/>
        <dbReference type="ChEBI" id="CHEBI:136412"/>
        <dbReference type="ChEBI" id="CHEBI:157695"/>
        <dbReference type="ChEBI" id="CHEBI:167181"/>
        <dbReference type="EC" id="4.2.99.18"/>
    </reaction>
</comment>
<dbReference type="InterPro" id="IPR010979">
    <property type="entry name" value="Ribosomal_uS13-like_H2TH"/>
</dbReference>
<reference evidence="23 24" key="1">
    <citation type="submission" date="2017-03" db="EMBL/GenBank/DDBJ databases">
        <authorList>
            <person name="Afonso C.L."/>
            <person name="Miller P.J."/>
            <person name="Scott M.A."/>
            <person name="Spackman E."/>
            <person name="Goraichik I."/>
            <person name="Dimitrov K.M."/>
            <person name="Suarez D.L."/>
            <person name="Swayne D.E."/>
        </authorList>
    </citation>
    <scope>NUCLEOTIDE SEQUENCE [LARGE SCALE GENOMIC DNA]</scope>
    <source>
        <strain evidence="23">Genome sequencing of Nitrospira japonica strain NJ11</strain>
    </source>
</reference>
<dbReference type="Gene3D" id="1.10.8.50">
    <property type="match status" value="1"/>
</dbReference>
<evidence type="ECO:0000256" key="8">
    <source>
        <dbReference type="ARBA" id="ARBA00022723"/>
    </source>
</evidence>
<keyword evidence="15 23" id="KW-0456">Lyase</keyword>
<evidence type="ECO:0000256" key="15">
    <source>
        <dbReference type="ARBA" id="ARBA00023239"/>
    </source>
</evidence>
<dbReference type="OrthoDB" id="9800855at2"/>
<protein>
    <recommendedName>
        <fullName evidence="7">Formamidopyrimidine-DNA glycosylase</fullName>
        <ecNumber evidence="5">3.2.2.23</ecNumber>
        <ecNumber evidence="6">4.2.99.18</ecNumber>
    </recommendedName>
    <alternativeName>
        <fullName evidence="18">DNA-(apurinic or apyrimidinic site) lyase MutM</fullName>
    </alternativeName>
</protein>
<comment type="catalytic activity">
    <reaction evidence="1">
        <text>Hydrolysis of DNA containing ring-opened 7-methylguanine residues, releasing 2,6-diamino-4-hydroxy-5-(N-methyl)formamidopyrimidine.</text>
        <dbReference type="EC" id="3.2.2.23"/>
    </reaction>
</comment>
<gene>
    <name evidence="23" type="primary">mutM</name>
    <name evidence="23" type="ORF">NSJP_1798</name>
</gene>
<dbReference type="PANTHER" id="PTHR22993:SF9">
    <property type="entry name" value="FORMAMIDOPYRIMIDINE-DNA GLYCOSYLASE"/>
    <property type="match status" value="1"/>
</dbReference>
<keyword evidence="13" id="KW-0238">DNA-binding</keyword>
<keyword evidence="10 20" id="KW-0863">Zinc-finger</keyword>
<evidence type="ECO:0000256" key="13">
    <source>
        <dbReference type="ARBA" id="ARBA00023125"/>
    </source>
</evidence>
<dbReference type="EMBL" id="LT828648">
    <property type="protein sequence ID" value="SLM47970.1"/>
    <property type="molecule type" value="Genomic_DNA"/>
</dbReference>
<keyword evidence="24" id="KW-1185">Reference proteome</keyword>
<dbReference type="Gene3D" id="3.20.190.10">
    <property type="entry name" value="MutM-like, N-terminal"/>
    <property type="match status" value="1"/>
</dbReference>
<dbReference type="GO" id="GO:0034039">
    <property type="term" value="F:8-oxo-7,8-dihydroguanine DNA N-glycosylase activity"/>
    <property type="evidence" value="ECO:0007669"/>
    <property type="project" value="TreeGrafter"/>
</dbReference>
<dbReference type="InterPro" id="IPR000214">
    <property type="entry name" value="Znf_DNA_glyclase/AP_lyase"/>
</dbReference>
<evidence type="ECO:0000256" key="11">
    <source>
        <dbReference type="ARBA" id="ARBA00022801"/>
    </source>
</evidence>
<dbReference type="STRING" id="1325564.NSJP_1798"/>
<comment type="subunit">
    <text evidence="4">Monomer.</text>
</comment>
<evidence type="ECO:0000259" key="21">
    <source>
        <dbReference type="PROSITE" id="PS51066"/>
    </source>
</evidence>
<dbReference type="PANTHER" id="PTHR22993">
    <property type="entry name" value="FORMAMIDOPYRIMIDINE-DNA GLYCOSYLASE"/>
    <property type="match status" value="1"/>
</dbReference>
<dbReference type="Proteomes" id="UP000192042">
    <property type="component" value="Chromosome I"/>
</dbReference>
<evidence type="ECO:0000256" key="12">
    <source>
        <dbReference type="ARBA" id="ARBA00022833"/>
    </source>
</evidence>
<evidence type="ECO:0000256" key="5">
    <source>
        <dbReference type="ARBA" id="ARBA00012024"/>
    </source>
</evidence>
<evidence type="ECO:0000256" key="19">
    <source>
        <dbReference type="ARBA" id="ARBA00044632"/>
    </source>
</evidence>
<evidence type="ECO:0000259" key="22">
    <source>
        <dbReference type="PROSITE" id="PS51068"/>
    </source>
</evidence>
<keyword evidence="12" id="KW-0862">Zinc</keyword>